<evidence type="ECO:0000259" key="11">
    <source>
        <dbReference type="PROSITE" id="PS50157"/>
    </source>
</evidence>
<dbReference type="EMBL" id="KZ308160">
    <property type="protein sequence ID" value="KAG8223431.1"/>
    <property type="molecule type" value="Genomic_DNA"/>
</dbReference>
<dbReference type="InterPro" id="IPR013087">
    <property type="entry name" value="Znf_C2H2_type"/>
</dbReference>
<protein>
    <recommendedName>
        <fullName evidence="11">C2H2-type domain-containing protein</fullName>
    </recommendedName>
</protein>
<evidence type="ECO:0000313" key="12">
    <source>
        <dbReference type="EMBL" id="KAG8223431.1"/>
    </source>
</evidence>
<dbReference type="SUPFAM" id="SSF57667">
    <property type="entry name" value="beta-beta-alpha zinc fingers"/>
    <property type="match status" value="2"/>
</dbReference>
<dbReference type="GO" id="GO:2000177">
    <property type="term" value="P:regulation of neural precursor cell proliferation"/>
    <property type="evidence" value="ECO:0007669"/>
    <property type="project" value="UniProtKB-ARBA"/>
</dbReference>
<proteinExistence type="inferred from homology"/>
<dbReference type="PROSITE" id="PS50157">
    <property type="entry name" value="ZINC_FINGER_C2H2_2"/>
    <property type="match status" value="5"/>
</dbReference>
<name>A0A8K0NVH0_LADFU</name>
<dbReference type="GO" id="GO:0005634">
    <property type="term" value="C:nucleus"/>
    <property type="evidence" value="ECO:0007669"/>
    <property type="project" value="UniProtKB-SubCell"/>
</dbReference>
<dbReference type="FunFam" id="3.30.160.60:FF:000860">
    <property type="entry name" value="zinc finger protein SNAI2"/>
    <property type="match status" value="1"/>
</dbReference>
<comment type="caution">
    <text evidence="12">The sequence shown here is derived from an EMBL/GenBank/DDBJ whole genome shotgun (WGS) entry which is preliminary data.</text>
</comment>
<dbReference type="FunFam" id="3.30.160.60:FF:000207">
    <property type="entry name" value="zinc finger protein SNAI2"/>
    <property type="match status" value="1"/>
</dbReference>
<dbReference type="OrthoDB" id="5428132at2759"/>
<dbReference type="PROSITE" id="PS00028">
    <property type="entry name" value="ZINC_FINGER_C2H2_1"/>
    <property type="match status" value="4"/>
</dbReference>
<evidence type="ECO:0000256" key="9">
    <source>
        <dbReference type="PROSITE-ProRule" id="PRU00042"/>
    </source>
</evidence>
<evidence type="ECO:0000256" key="10">
    <source>
        <dbReference type="SAM" id="MobiDB-lite"/>
    </source>
</evidence>
<dbReference type="AlphaFoldDB" id="A0A8K0NVH0"/>
<keyword evidence="2" id="KW-0479">Metal-binding</keyword>
<dbReference type="GO" id="GO:0007417">
    <property type="term" value="P:central nervous system development"/>
    <property type="evidence" value="ECO:0007669"/>
    <property type="project" value="UniProtKB-ARBA"/>
</dbReference>
<feature type="region of interest" description="Disordered" evidence="10">
    <location>
        <begin position="393"/>
        <end position="448"/>
    </location>
</feature>
<dbReference type="Pfam" id="PF00096">
    <property type="entry name" value="zf-C2H2"/>
    <property type="match status" value="3"/>
</dbReference>
<evidence type="ECO:0000256" key="3">
    <source>
        <dbReference type="ARBA" id="ARBA00022737"/>
    </source>
</evidence>
<dbReference type="PANTHER" id="PTHR24388:SF54">
    <property type="entry name" value="PROTEIN ESCARGOT"/>
    <property type="match status" value="1"/>
</dbReference>
<feature type="region of interest" description="Disordered" evidence="10">
    <location>
        <begin position="600"/>
        <end position="619"/>
    </location>
</feature>
<feature type="domain" description="C2H2-type" evidence="11">
    <location>
        <begin position="652"/>
        <end position="679"/>
    </location>
</feature>
<dbReference type="Gene3D" id="3.30.160.60">
    <property type="entry name" value="Classic Zinc Finger"/>
    <property type="match status" value="4"/>
</dbReference>
<dbReference type="InterPro" id="IPR050527">
    <property type="entry name" value="Snail/Krueppel_Znf"/>
</dbReference>
<evidence type="ECO:0000256" key="4">
    <source>
        <dbReference type="ARBA" id="ARBA00022771"/>
    </source>
</evidence>
<keyword evidence="6" id="KW-0238">DNA-binding</keyword>
<feature type="domain" description="C2H2-type" evidence="11">
    <location>
        <begin position="573"/>
        <end position="595"/>
    </location>
</feature>
<keyword evidence="13" id="KW-1185">Reference proteome</keyword>
<reference evidence="12" key="2">
    <citation type="submission" date="2017-10" db="EMBL/GenBank/DDBJ databases">
        <title>Ladona fulva Genome sequencing and assembly.</title>
        <authorList>
            <person name="Murali S."/>
            <person name="Richards S."/>
            <person name="Bandaranaike D."/>
            <person name="Bellair M."/>
            <person name="Blankenburg K."/>
            <person name="Chao H."/>
            <person name="Dinh H."/>
            <person name="Doddapaneni H."/>
            <person name="Dugan-Rocha S."/>
            <person name="Elkadiri S."/>
            <person name="Gnanaolivu R."/>
            <person name="Hernandez B."/>
            <person name="Skinner E."/>
            <person name="Javaid M."/>
            <person name="Lee S."/>
            <person name="Li M."/>
            <person name="Ming W."/>
            <person name="Munidasa M."/>
            <person name="Muniz J."/>
            <person name="Nguyen L."/>
            <person name="Hughes D."/>
            <person name="Osuji N."/>
            <person name="Pu L.-L."/>
            <person name="Puazo M."/>
            <person name="Qu C."/>
            <person name="Quiroz J."/>
            <person name="Raj R."/>
            <person name="Weissenberger G."/>
            <person name="Xin Y."/>
            <person name="Zou X."/>
            <person name="Han Y."/>
            <person name="Worley K."/>
            <person name="Muzny D."/>
            <person name="Gibbs R."/>
        </authorList>
    </citation>
    <scope>NUCLEOTIDE SEQUENCE</scope>
    <source>
        <strain evidence="12">Sampled in the wild</strain>
    </source>
</reference>
<feature type="domain" description="C2H2-type" evidence="11">
    <location>
        <begin position="626"/>
        <end position="649"/>
    </location>
</feature>
<evidence type="ECO:0000256" key="8">
    <source>
        <dbReference type="ARBA" id="ARBA00037948"/>
    </source>
</evidence>
<feature type="compositionally biased region" description="Polar residues" evidence="10">
    <location>
        <begin position="276"/>
        <end position="293"/>
    </location>
</feature>
<dbReference type="Proteomes" id="UP000792457">
    <property type="component" value="Unassembled WGS sequence"/>
</dbReference>
<evidence type="ECO:0000256" key="7">
    <source>
        <dbReference type="ARBA" id="ARBA00023242"/>
    </source>
</evidence>
<feature type="region of interest" description="Disordered" evidence="10">
    <location>
        <begin position="273"/>
        <end position="318"/>
    </location>
</feature>
<feature type="region of interest" description="Disordered" evidence="10">
    <location>
        <begin position="477"/>
        <end position="573"/>
    </location>
</feature>
<dbReference type="GO" id="GO:0055059">
    <property type="term" value="P:asymmetric neuroblast division"/>
    <property type="evidence" value="ECO:0007669"/>
    <property type="project" value="UniProtKB-ARBA"/>
</dbReference>
<feature type="domain" description="C2H2-type" evidence="11">
    <location>
        <begin position="708"/>
        <end position="726"/>
    </location>
</feature>
<dbReference type="FunFam" id="3.30.160.60:FF:000942">
    <property type="entry name" value="Snail zinc finger protein"/>
    <property type="match status" value="1"/>
</dbReference>
<organism evidence="12 13">
    <name type="scientific">Ladona fulva</name>
    <name type="common">Scarce chaser dragonfly</name>
    <name type="synonym">Libellula fulva</name>
    <dbReference type="NCBI Taxonomy" id="123851"/>
    <lineage>
        <taxon>Eukaryota</taxon>
        <taxon>Metazoa</taxon>
        <taxon>Ecdysozoa</taxon>
        <taxon>Arthropoda</taxon>
        <taxon>Hexapoda</taxon>
        <taxon>Insecta</taxon>
        <taxon>Pterygota</taxon>
        <taxon>Palaeoptera</taxon>
        <taxon>Odonata</taxon>
        <taxon>Epiprocta</taxon>
        <taxon>Anisoptera</taxon>
        <taxon>Libelluloidea</taxon>
        <taxon>Libellulidae</taxon>
        <taxon>Ladona</taxon>
    </lineage>
</organism>
<feature type="compositionally biased region" description="Pro residues" evidence="10">
    <location>
        <begin position="427"/>
        <end position="441"/>
    </location>
</feature>
<keyword evidence="7" id="KW-0539">Nucleus</keyword>
<dbReference type="GO" id="GO:0060562">
    <property type="term" value="P:epithelial tube morphogenesis"/>
    <property type="evidence" value="ECO:0007669"/>
    <property type="project" value="UniProtKB-ARBA"/>
</dbReference>
<evidence type="ECO:0000256" key="5">
    <source>
        <dbReference type="ARBA" id="ARBA00022833"/>
    </source>
</evidence>
<sequence>MGGVPQDTSFWNGIDGKGSPAEAKGWIWKKGWREKVLLPVGRAGRQVGRQAMEWEVGKWDVRKPRDKKLFFVRVLSDALGLFLPERWETGKMSLLIQNYGYVVGLRQPLREYELGLSKHVVKEQNNRYILPEESNDRLKLGMKECLLFGSLGTEGMHAKISGIHRVEITERVPRRGFGRKNGAVVPRVLIGREVPTASPTGRFLAVGSWGGENSHGFIVKGKEGDRVLCLRHLISYEPEDNSEPENLSTKPEDLIRTSSSVHQYYKSLTPPLGVTPVSSAVKTPTVDGSSGVHSPSSAPTPRPPTPPQPVVSSPTAVTSSSLTYPYQHHTGAFTPIHYPKPVGGPLEPLNLNTAHAEHLHYWPRSGAAPLAPYHPPPPPSYLHFGYHPAAAAYHHHHHHHHPATPSYLTPPGHDQLSPYAPPRDSAPSPPSPLPPPPPPAPSINRPTYVPATHPLVATLPQQPRLYMPYLTSNSTSPDLPEYYSRTSPVHTIPASNPLPPPTPEEDGDENARPTVVDYVPHNNHPAPPSPPLSSSTVEDLSSPATPPSDSAPTSVSPIPVPPKKQKSTSSARHQCTDCSKSYSTFSGLSKHRQFHCKGANGASGNGGSGGKKSKASGANGEPAATFSCKHCDKTYVSLGALKMHIRTHTLPCECKLCGKAFSRPWLLQGHIRTHTGEKPFSCPHCCRAFADRSNLRAHLQTHSDVKKYSCPRCARTFSRMSLLAKHADGGCMGNVNNNNNVAINNNNLVNSNGANNVLSDVKVKSEEMMKEMPPTPVGDYYHGAVRH</sequence>
<evidence type="ECO:0000313" key="13">
    <source>
        <dbReference type="Proteomes" id="UP000792457"/>
    </source>
</evidence>
<keyword evidence="5" id="KW-0862">Zinc</keyword>
<feature type="compositionally biased region" description="Basic residues" evidence="10">
    <location>
        <begin position="393"/>
        <end position="402"/>
    </location>
</feature>
<dbReference type="GO" id="GO:0000981">
    <property type="term" value="F:DNA-binding transcription factor activity, RNA polymerase II-specific"/>
    <property type="evidence" value="ECO:0007669"/>
    <property type="project" value="TreeGrafter"/>
</dbReference>
<dbReference type="PANTHER" id="PTHR24388">
    <property type="entry name" value="ZINC FINGER PROTEIN"/>
    <property type="match status" value="1"/>
</dbReference>
<gene>
    <name evidence="12" type="ORF">J437_LFUL005259</name>
</gene>
<dbReference type="GO" id="GO:0008270">
    <property type="term" value="F:zinc ion binding"/>
    <property type="evidence" value="ECO:0007669"/>
    <property type="project" value="UniProtKB-KW"/>
</dbReference>
<accession>A0A8K0NVH0</accession>
<evidence type="ECO:0000256" key="6">
    <source>
        <dbReference type="ARBA" id="ARBA00023125"/>
    </source>
</evidence>
<evidence type="ECO:0000256" key="2">
    <source>
        <dbReference type="ARBA" id="ARBA00022723"/>
    </source>
</evidence>
<comment type="subcellular location">
    <subcellularLocation>
        <location evidence="1">Nucleus</location>
    </subcellularLocation>
</comment>
<feature type="compositionally biased region" description="Pro residues" evidence="10">
    <location>
        <begin position="298"/>
        <end position="309"/>
    </location>
</feature>
<dbReference type="SMART" id="SM00355">
    <property type="entry name" value="ZnF_C2H2"/>
    <property type="match status" value="5"/>
</dbReference>
<comment type="similarity">
    <text evidence="8">Belongs to the snail C2H2-type zinc-finger protein family.</text>
</comment>
<dbReference type="FunFam" id="3.30.160.60:FF:000693">
    <property type="entry name" value="Snail family zinc finger 1a"/>
    <property type="match status" value="1"/>
</dbReference>
<dbReference type="GO" id="GO:0000978">
    <property type="term" value="F:RNA polymerase II cis-regulatory region sequence-specific DNA binding"/>
    <property type="evidence" value="ECO:0007669"/>
    <property type="project" value="TreeGrafter"/>
</dbReference>
<keyword evidence="3" id="KW-0677">Repeat</keyword>
<feature type="domain" description="C2H2-type" evidence="11">
    <location>
        <begin position="680"/>
        <end position="707"/>
    </location>
</feature>
<keyword evidence="4 9" id="KW-0863">Zinc-finger</keyword>
<feature type="compositionally biased region" description="Low complexity" evidence="10">
    <location>
        <begin position="541"/>
        <end position="557"/>
    </location>
</feature>
<evidence type="ECO:0000256" key="1">
    <source>
        <dbReference type="ARBA" id="ARBA00004123"/>
    </source>
</evidence>
<feature type="compositionally biased region" description="Gly residues" evidence="10">
    <location>
        <begin position="601"/>
        <end position="610"/>
    </location>
</feature>
<reference evidence="12" key="1">
    <citation type="submission" date="2013-04" db="EMBL/GenBank/DDBJ databases">
        <authorList>
            <person name="Qu J."/>
            <person name="Murali S.C."/>
            <person name="Bandaranaike D."/>
            <person name="Bellair M."/>
            <person name="Blankenburg K."/>
            <person name="Chao H."/>
            <person name="Dinh H."/>
            <person name="Doddapaneni H."/>
            <person name="Downs B."/>
            <person name="Dugan-Rocha S."/>
            <person name="Elkadiri S."/>
            <person name="Gnanaolivu R.D."/>
            <person name="Hernandez B."/>
            <person name="Javaid M."/>
            <person name="Jayaseelan J.C."/>
            <person name="Lee S."/>
            <person name="Li M."/>
            <person name="Ming W."/>
            <person name="Munidasa M."/>
            <person name="Muniz J."/>
            <person name="Nguyen L."/>
            <person name="Ongeri F."/>
            <person name="Osuji N."/>
            <person name="Pu L.-L."/>
            <person name="Puazo M."/>
            <person name="Qu C."/>
            <person name="Quiroz J."/>
            <person name="Raj R."/>
            <person name="Weissenberger G."/>
            <person name="Xin Y."/>
            <person name="Zou X."/>
            <person name="Han Y."/>
            <person name="Richards S."/>
            <person name="Worley K."/>
            <person name="Muzny D."/>
            <person name="Gibbs R."/>
        </authorList>
    </citation>
    <scope>NUCLEOTIDE SEQUENCE</scope>
    <source>
        <strain evidence="12">Sampled in the wild</strain>
    </source>
</reference>
<dbReference type="InterPro" id="IPR036236">
    <property type="entry name" value="Znf_C2H2_sf"/>
</dbReference>